<dbReference type="Proteomes" id="UP000475862">
    <property type="component" value="Unassembled WGS sequence"/>
</dbReference>
<dbReference type="AlphaFoldDB" id="A0A6G0U0C3"/>
<sequence>MTYHFQLQQDLHNDITEDNSAVLNIKIEDMQQKIIRKIKFKELNENYMLSKRLINKVECSIDWLLCNVLITLNNLATEYRDSATPRRVNTRFNTIVRETHSKHTPLKMLKAPPINNKNHGLQYKQQLKSGNLTSANNNPPKNQISFYSASFKPKAEILKILKNLLNYYTKAYSVLKTNFQIYLINATIAYWPYKSKKVKKQKKMHLHKKKAENNKNKLVNGLFGIRIKLTMYHCIQKNDSERKRFVSLGYNI</sequence>
<accession>A0A6G0U0C3</accession>
<dbReference type="EMBL" id="VYZN01000013">
    <property type="protein sequence ID" value="KAE9541127.1"/>
    <property type="molecule type" value="Genomic_DNA"/>
</dbReference>
<name>A0A6G0U0C3_APHGL</name>
<organism evidence="1 2">
    <name type="scientific">Aphis glycines</name>
    <name type="common">Soybean aphid</name>
    <dbReference type="NCBI Taxonomy" id="307491"/>
    <lineage>
        <taxon>Eukaryota</taxon>
        <taxon>Metazoa</taxon>
        <taxon>Ecdysozoa</taxon>
        <taxon>Arthropoda</taxon>
        <taxon>Hexapoda</taxon>
        <taxon>Insecta</taxon>
        <taxon>Pterygota</taxon>
        <taxon>Neoptera</taxon>
        <taxon>Paraneoptera</taxon>
        <taxon>Hemiptera</taxon>
        <taxon>Sternorrhyncha</taxon>
        <taxon>Aphidomorpha</taxon>
        <taxon>Aphidoidea</taxon>
        <taxon>Aphididae</taxon>
        <taxon>Aphidini</taxon>
        <taxon>Aphis</taxon>
        <taxon>Aphis</taxon>
    </lineage>
</organism>
<protein>
    <submittedName>
        <fullName evidence="1">Uncharacterized protein</fullName>
    </submittedName>
</protein>
<evidence type="ECO:0000313" key="2">
    <source>
        <dbReference type="Proteomes" id="UP000475862"/>
    </source>
</evidence>
<evidence type="ECO:0000313" key="1">
    <source>
        <dbReference type="EMBL" id="KAE9541127.1"/>
    </source>
</evidence>
<reference evidence="1 2" key="1">
    <citation type="submission" date="2019-08" db="EMBL/GenBank/DDBJ databases">
        <title>The genome of the soybean aphid Biotype 1, its phylome, world population structure and adaptation to the North American continent.</title>
        <authorList>
            <person name="Giordano R."/>
            <person name="Donthu R.K."/>
            <person name="Hernandez A.G."/>
            <person name="Wright C.L."/>
            <person name="Zimin A.V."/>
        </authorList>
    </citation>
    <scope>NUCLEOTIDE SEQUENCE [LARGE SCALE GENOMIC DNA]</scope>
    <source>
        <tissue evidence="1">Whole aphids</tissue>
    </source>
</reference>
<keyword evidence="2" id="KW-1185">Reference proteome</keyword>
<comment type="caution">
    <text evidence="1">The sequence shown here is derived from an EMBL/GenBank/DDBJ whole genome shotgun (WGS) entry which is preliminary data.</text>
</comment>
<proteinExistence type="predicted"/>
<gene>
    <name evidence="1" type="ORF">AGLY_004372</name>
</gene>